<feature type="chain" id="PRO_5012635202" evidence="1">
    <location>
        <begin position="19"/>
        <end position="151"/>
    </location>
</feature>
<feature type="signal peptide" evidence="1">
    <location>
        <begin position="1"/>
        <end position="18"/>
    </location>
</feature>
<keyword evidence="3" id="KW-1185">Reference proteome</keyword>
<evidence type="ECO:0000313" key="2">
    <source>
        <dbReference type="EMBL" id="SHF01435.1"/>
    </source>
</evidence>
<evidence type="ECO:0000313" key="3">
    <source>
        <dbReference type="Proteomes" id="UP000184164"/>
    </source>
</evidence>
<proteinExistence type="predicted"/>
<dbReference type="AlphaFoldDB" id="A0A1M4Y6U8"/>
<organism evidence="2 3">
    <name type="scientific">Mariniphaga anaerophila</name>
    <dbReference type="NCBI Taxonomy" id="1484053"/>
    <lineage>
        <taxon>Bacteria</taxon>
        <taxon>Pseudomonadati</taxon>
        <taxon>Bacteroidota</taxon>
        <taxon>Bacteroidia</taxon>
        <taxon>Marinilabiliales</taxon>
        <taxon>Prolixibacteraceae</taxon>
        <taxon>Mariniphaga</taxon>
    </lineage>
</organism>
<evidence type="ECO:0000256" key="1">
    <source>
        <dbReference type="SAM" id="SignalP"/>
    </source>
</evidence>
<sequence length="151" mass="16767">MFSAFVVCFLVASFSVNASGYTTELLEYEITAVDNLNLGKSVAKVWNLTYSEGGKSVTVIKRNTSEGAVYVVNSDFFEVCYASTTKGFGTRTMKKSWSKVPFQINDVVINSDEVKKQQIITPEKVDDKKALGLIASYLPVLLNEQYTHLLN</sequence>
<name>A0A1M4Y6U8_9BACT</name>
<dbReference type="EMBL" id="FQUM01000003">
    <property type="protein sequence ID" value="SHF01435.1"/>
    <property type="molecule type" value="Genomic_DNA"/>
</dbReference>
<dbReference type="Proteomes" id="UP000184164">
    <property type="component" value="Unassembled WGS sequence"/>
</dbReference>
<keyword evidence="1" id="KW-0732">Signal</keyword>
<gene>
    <name evidence="2" type="ORF">SAMN05444274_103252</name>
</gene>
<accession>A0A1M4Y6U8</accession>
<protein>
    <submittedName>
        <fullName evidence="2">Uncharacterized protein</fullName>
    </submittedName>
</protein>
<reference evidence="3" key="1">
    <citation type="submission" date="2016-11" db="EMBL/GenBank/DDBJ databases">
        <authorList>
            <person name="Varghese N."/>
            <person name="Submissions S."/>
        </authorList>
    </citation>
    <scope>NUCLEOTIDE SEQUENCE [LARGE SCALE GENOMIC DNA]</scope>
    <source>
        <strain evidence="3">DSM 26910</strain>
    </source>
</reference>